<gene>
    <name evidence="1" type="ORF">ACFOWX_02525</name>
</gene>
<dbReference type="Proteomes" id="UP001595887">
    <property type="component" value="Unassembled WGS sequence"/>
</dbReference>
<organism evidence="1 2">
    <name type="scientific">Sphingorhabdus arenilitoris</name>
    <dbReference type="NCBI Taxonomy" id="1490041"/>
    <lineage>
        <taxon>Bacteria</taxon>
        <taxon>Pseudomonadati</taxon>
        <taxon>Pseudomonadota</taxon>
        <taxon>Alphaproteobacteria</taxon>
        <taxon>Sphingomonadales</taxon>
        <taxon>Sphingomonadaceae</taxon>
        <taxon>Sphingorhabdus</taxon>
    </lineage>
</organism>
<sequence length="81" mass="9112">MAKNITLAVDEKLLDQYRLLAAQQNTTVNALVRKHMEETVGMEKRRQSAIAKMLELGRTTKAKFDMSGWDREASYAPGGKV</sequence>
<protein>
    <recommendedName>
        <fullName evidence="3">CopG family transcriptional regulator</fullName>
    </recommendedName>
</protein>
<accession>A0ABV8RD63</accession>
<evidence type="ECO:0000313" key="2">
    <source>
        <dbReference type="Proteomes" id="UP001595887"/>
    </source>
</evidence>
<reference evidence="2" key="1">
    <citation type="journal article" date="2019" name="Int. J. Syst. Evol. Microbiol.">
        <title>The Global Catalogue of Microorganisms (GCM) 10K type strain sequencing project: providing services to taxonomists for standard genome sequencing and annotation.</title>
        <authorList>
            <consortium name="The Broad Institute Genomics Platform"/>
            <consortium name="The Broad Institute Genome Sequencing Center for Infectious Disease"/>
            <person name="Wu L."/>
            <person name="Ma J."/>
        </authorList>
    </citation>
    <scope>NUCLEOTIDE SEQUENCE [LARGE SCALE GENOMIC DNA]</scope>
    <source>
        <strain evidence="2">CECT 8531</strain>
    </source>
</reference>
<name>A0ABV8RD63_9SPHN</name>
<evidence type="ECO:0008006" key="3">
    <source>
        <dbReference type="Google" id="ProtNLM"/>
    </source>
</evidence>
<dbReference type="EMBL" id="JBHSDH010000010">
    <property type="protein sequence ID" value="MFC4291283.1"/>
    <property type="molecule type" value="Genomic_DNA"/>
</dbReference>
<keyword evidence="2" id="KW-1185">Reference proteome</keyword>
<dbReference type="RefSeq" id="WP_381420963.1">
    <property type="nucleotide sequence ID" value="NZ_JBHSDH010000010.1"/>
</dbReference>
<evidence type="ECO:0000313" key="1">
    <source>
        <dbReference type="EMBL" id="MFC4291283.1"/>
    </source>
</evidence>
<proteinExistence type="predicted"/>
<comment type="caution">
    <text evidence="1">The sequence shown here is derived from an EMBL/GenBank/DDBJ whole genome shotgun (WGS) entry which is preliminary data.</text>
</comment>